<dbReference type="EMBL" id="CM037153">
    <property type="protein sequence ID" value="KAH7858651.1"/>
    <property type="molecule type" value="Genomic_DNA"/>
</dbReference>
<gene>
    <name evidence="1" type="ORF">Vadar_026282</name>
</gene>
<name>A0ACB7YYV7_9ERIC</name>
<protein>
    <submittedName>
        <fullName evidence="1">Uncharacterized protein</fullName>
    </submittedName>
</protein>
<comment type="caution">
    <text evidence="1">The sequence shown here is derived from an EMBL/GenBank/DDBJ whole genome shotgun (WGS) entry which is preliminary data.</text>
</comment>
<evidence type="ECO:0000313" key="1">
    <source>
        <dbReference type="EMBL" id="KAH7858651.1"/>
    </source>
</evidence>
<accession>A0ACB7YYV7</accession>
<proteinExistence type="predicted"/>
<dbReference type="Proteomes" id="UP000828048">
    <property type="component" value="Chromosome 3"/>
</dbReference>
<organism evidence="1 2">
    <name type="scientific">Vaccinium darrowii</name>
    <dbReference type="NCBI Taxonomy" id="229202"/>
    <lineage>
        <taxon>Eukaryota</taxon>
        <taxon>Viridiplantae</taxon>
        <taxon>Streptophyta</taxon>
        <taxon>Embryophyta</taxon>
        <taxon>Tracheophyta</taxon>
        <taxon>Spermatophyta</taxon>
        <taxon>Magnoliopsida</taxon>
        <taxon>eudicotyledons</taxon>
        <taxon>Gunneridae</taxon>
        <taxon>Pentapetalae</taxon>
        <taxon>asterids</taxon>
        <taxon>Ericales</taxon>
        <taxon>Ericaceae</taxon>
        <taxon>Vaccinioideae</taxon>
        <taxon>Vaccinieae</taxon>
        <taxon>Vaccinium</taxon>
    </lineage>
</organism>
<keyword evidence="2" id="KW-1185">Reference proteome</keyword>
<sequence>MERESKTLTKWLLYVATLWGFLIYFIWYCVNPKQPTYTIQEFYFLRPNPGNYTPTSNSTRLFSFKLEIKNPNKQAGIYHDETSLKFGFGKWILGEETIPSFYQKKGGSTRQMEGYVNNANKRLRKKIDRTISNSTVELKVALVTKIRYQTFGWETYHRGVNLDGCIRIGSDGKILGNKKKITLHHT</sequence>
<reference evidence="1 2" key="1">
    <citation type="journal article" date="2021" name="Hortic Res">
        <title>High-quality reference genome and annotation aids understanding of berry development for evergreen blueberry (Vaccinium darrowii).</title>
        <authorList>
            <person name="Yu J."/>
            <person name="Hulse-Kemp A.M."/>
            <person name="Babiker E."/>
            <person name="Staton M."/>
        </authorList>
    </citation>
    <scope>NUCLEOTIDE SEQUENCE [LARGE SCALE GENOMIC DNA]</scope>
    <source>
        <strain evidence="2">cv. NJ 8807/NJ 8810</strain>
        <tissue evidence="1">Young leaf</tissue>
    </source>
</reference>
<evidence type="ECO:0000313" key="2">
    <source>
        <dbReference type="Proteomes" id="UP000828048"/>
    </source>
</evidence>